<protein>
    <submittedName>
        <fullName evidence="1">Uncharacterized protein</fullName>
    </submittedName>
</protein>
<gene>
    <name evidence="1" type="ORF">FMM80_14590</name>
</gene>
<sequence>MMEIILILFVIITLVCAGKWISYKIGNLTILLYMAESGIELPDSTAIKKYREKVIKKLLRIKED</sequence>
<reference evidence="1 2" key="1">
    <citation type="submission" date="2019-07" db="EMBL/GenBank/DDBJ databases">
        <title>Draft genome sequences of 15 bacterial species constituting the stable defined intestinal microbiota of the GM15 gnotobiotic mouse model.</title>
        <authorList>
            <person name="Elie C."/>
            <person name="Mathieu A."/>
            <person name="Saliou A."/>
            <person name="Darnaud M."/>
            <person name="Leulier F."/>
            <person name="Tamellini A."/>
        </authorList>
    </citation>
    <scope>NUCLEOTIDE SEQUENCE [LARGE SCALE GENOMIC DNA]</scope>
    <source>
        <strain evidence="2">ASF 502</strain>
    </source>
</reference>
<proteinExistence type="predicted"/>
<evidence type="ECO:0000313" key="2">
    <source>
        <dbReference type="Proteomes" id="UP000474104"/>
    </source>
</evidence>
<accession>A0A9X5H5C8</accession>
<dbReference type="RefSeq" id="WP_157404247.1">
    <property type="nucleotide sequence ID" value="NZ_VIRB01000085.1"/>
</dbReference>
<dbReference type="AlphaFoldDB" id="A0A9X5H5C8"/>
<evidence type="ECO:0000313" key="1">
    <source>
        <dbReference type="EMBL" id="NDO69832.1"/>
    </source>
</evidence>
<dbReference type="OrthoDB" id="9898399at2"/>
<organism evidence="1 2">
    <name type="scientific">Schaedlerella arabinosiphila</name>
    <dbReference type="NCBI Taxonomy" id="2044587"/>
    <lineage>
        <taxon>Bacteria</taxon>
        <taxon>Bacillati</taxon>
        <taxon>Bacillota</taxon>
        <taxon>Clostridia</taxon>
        <taxon>Lachnospirales</taxon>
        <taxon>Lachnospiraceae</taxon>
        <taxon>Schaedlerella</taxon>
    </lineage>
</organism>
<dbReference type="Proteomes" id="UP000474104">
    <property type="component" value="Unassembled WGS sequence"/>
</dbReference>
<comment type="caution">
    <text evidence="1">The sequence shown here is derived from an EMBL/GenBank/DDBJ whole genome shotgun (WGS) entry which is preliminary data.</text>
</comment>
<dbReference type="EMBL" id="VIRB01000085">
    <property type="protein sequence ID" value="NDO69832.1"/>
    <property type="molecule type" value="Genomic_DNA"/>
</dbReference>
<name>A0A9X5H5C8_9FIRM</name>